<evidence type="ECO:0000256" key="6">
    <source>
        <dbReference type="ARBA" id="ARBA00022807"/>
    </source>
</evidence>
<dbReference type="PANTHER" id="PTHR24006">
    <property type="entry name" value="UBIQUITIN CARBOXYL-TERMINAL HYDROLASE"/>
    <property type="match status" value="1"/>
</dbReference>
<evidence type="ECO:0000256" key="8">
    <source>
        <dbReference type="SAM" id="MobiDB-lite"/>
    </source>
</evidence>
<dbReference type="RefSeq" id="XP_021813317.1">
    <property type="nucleotide sequence ID" value="XM_021957625.1"/>
</dbReference>
<dbReference type="InterPro" id="IPR018200">
    <property type="entry name" value="USP_CS"/>
</dbReference>
<dbReference type="InterPro" id="IPR001394">
    <property type="entry name" value="Peptidase_C19_UCH"/>
</dbReference>
<dbReference type="Gene3D" id="3.90.70.10">
    <property type="entry name" value="Cysteine proteinases"/>
    <property type="match status" value="1"/>
</dbReference>
<dbReference type="EC" id="3.4.19.12" evidence="7"/>
<feature type="region of interest" description="Disordered" evidence="8">
    <location>
        <begin position="190"/>
        <end position="209"/>
    </location>
</feature>
<dbReference type="PROSITE" id="PS50235">
    <property type="entry name" value="USP_3"/>
    <property type="match status" value="1"/>
</dbReference>
<protein>
    <recommendedName>
        <fullName evidence="7">Ubiquitin carboxyl-terminal hydrolase</fullName>
        <ecNumber evidence="7">3.4.19.12</ecNumber>
    </recommendedName>
</protein>
<sequence>MPMGYSKEQIVQAFTEVSESSLGKEMSSLWPSFLCRLREEEVYGLHLKSQTLRKDLCAEPITYTVADGQRDCVMSENRLTTSSCDGGHAAKINSDEPVSKSFTFRACSSSVCDVSIQFKYDDNTIPGAYLAYLTDTYVMYQLKLFIFGSFFEDETRSLLQKQSPRKAEKPVEKNVLQFGSINFASKISSGECNGESSRPQNSVKGLGKVRPLRSLNKQNEVEAVKAANDSLPASLTTPTENGCTDNYKNGSAHSNGVKEATTDNIDVASLPLSNNEGGLPNQFSSLELQNREQNGRVDDLSASKVKGELQKCLNGPVTVSTVLLPRGLINSGNLCFLNATLQALLSCSPFVQLLQELRTRKVPKAGLALGELRKENNFLRSLCISGRPTQEDAQEFLSFIMDQMHDELLKLEGQPSSINGRKSSLVSSAEEDEWETVGPENTSAVTRTHSFVPSEIRDIFGGQLRSVVKEIGNKDSALVELFLLLPLGIDPEAVHTIEDALKLFSAPETPEGYRTSAAGKDGVVSATKSIKIQTLPKIMILHLKRFVYGSQGRTKLHKPVRFLLELVLGHELLVSPTTEGRKYKLVATITHHGGEPSKGHYTTDALYTNGQWLRFDDRSVTAIGTGKVLHGQAYVLIYKQL</sequence>
<proteinExistence type="inferred from homology"/>
<dbReference type="GO" id="GO:0005829">
    <property type="term" value="C:cytosol"/>
    <property type="evidence" value="ECO:0007669"/>
    <property type="project" value="TreeGrafter"/>
</dbReference>
<evidence type="ECO:0000313" key="11">
    <source>
        <dbReference type="RefSeq" id="XP_021813317.1"/>
    </source>
</evidence>
<keyword evidence="5 7" id="KW-0378">Hydrolase</keyword>
<dbReference type="AlphaFoldDB" id="A0A6P5SGB9"/>
<dbReference type="SUPFAM" id="SSF54001">
    <property type="entry name" value="Cysteine proteinases"/>
    <property type="match status" value="1"/>
</dbReference>
<evidence type="ECO:0000256" key="5">
    <source>
        <dbReference type="ARBA" id="ARBA00022801"/>
    </source>
</evidence>
<dbReference type="GO" id="GO:0006508">
    <property type="term" value="P:proteolysis"/>
    <property type="evidence" value="ECO:0007669"/>
    <property type="project" value="UniProtKB-KW"/>
</dbReference>
<dbReference type="GO" id="GO:0004843">
    <property type="term" value="F:cysteine-type deubiquitinase activity"/>
    <property type="evidence" value="ECO:0007669"/>
    <property type="project" value="UniProtKB-UniRule"/>
</dbReference>
<organism evidence="10 11">
    <name type="scientific">Prunus avium</name>
    <name type="common">Cherry</name>
    <name type="synonym">Cerasus avium</name>
    <dbReference type="NCBI Taxonomy" id="42229"/>
    <lineage>
        <taxon>Eukaryota</taxon>
        <taxon>Viridiplantae</taxon>
        <taxon>Streptophyta</taxon>
        <taxon>Embryophyta</taxon>
        <taxon>Tracheophyta</taxon>
        <taxon>Spermatophyta</taxon>
        <taxon>Magnoliopsida</taxon>
        <taxon>eudicotyledons</taxon>
        <taxon>Gunneridae</taxon>
        <taxon>Pentapetalae</taxon>
        <taxon>rosids</taxon>
        <taxon>fabids</taxon>
        <taxon>Rosales</taxon>
        <taxon>Rosaceae</taxon>
        <taxon>Amygdaloideae</taxon>
        <taxon>Amygdaleae</taxon>
        <taxon>Prunus</taxon>
    </lineage>
</organism>
<comment type="function">
    <text evidence="7">Recognizes and hydrolyzes the peptide bond at the C-terminal Gly of ubiquitin. Involved in the processing of poly-ubiquitin precursors as well as that of ubiquitinated proteins.</text>
</comment>
<evidence type="ECO:0000313" key="10">
    <source>
        <dbReference type="Proteomes" id="UP000515124"/>
    </source>
</evidence>
<dbReference type="PROSITE" id="PS00973">
    <property type="entry name" value="USP_2"/>
    <property type="match status" value="1"/>
</dbReference>
<dbReference type="Pfam" id="PF00443">
    <property type="entry name" value="UCH"/>
    <property type="match status" value="1"/>
</dbReference>
<evidence type="ECO:0000256" key="2">
    <source>
        <dbReference type="ARBA" id="ARBA00009085"/>
    </source>
</evidence>
<dbReference type="GeneID" id="110756222"/>
<dbReference type="PROSITE" id="PS00972">
    <property type="entry name" value="USP_1"/>
    <property type="match status" value="1"/>
</dbReference>
<name>A0A6P5SGB9_PRUAV</name>
<feature type="domain" description="USP" evidence="9">
    <location>
        <begin position="326"/>
        <end position="641"/>
    </location>
</feature>
<keyword evidence="4 7" id="KW-0833">Ubl conjugation pathway</keyword>
<dbReference type="CDD" id="cd02257">
    <property type="entry name" value="Peptidase_C19"/>
    <property type="match status" value="1"/>
</dbReference>
<feature type="compositionally biased region" description="Polar residues" evidence="8">
    <location>
        <begin position="190"/>
        <end position="203"/>
    </location>
</feature>
<dbReference type="GO" id="GO:0016579">
    <property type="term" value="P:protein deubiquitination"/>
    <property type="evidence" value="ECO:0007669"/>
    <property type="project" value="InterPro"/>
</dbReference>
<evidence type="ECO:0000256" key="1">
    <source>
        <dbReference type="ARBA" id="ARBA00000707"/>
    </source>
</evidence>
<dbReference type="PANTHER" id="PTHR24006:SF687">
    <property type="entry name" value="UBIQUITIN CARBOXYL-TERMINAL HYDROLASE 10"/>
    <property type="match status" value="1"/>
</dbReference>
<dbReference type="Proteomes" id="UP000515124">
    <property type="component" value="Unplaced"/>
</dbReference>
<dbReference type="KEGG" id="pavi:110756222"/>
<keyword evidence="6 7" id="KW-0788">Thiol protease</keyword>
<dbReference type="InterPro" id="IPR028889">
    <property type="entry name" value="USP"/>
</dbReference>
<evidence type="ECO:0000256" key="4">
    <source>
        <dbReference type="ARBA" id="ARBA00022786"/>
    </source>
</evidence>
<reference evidence="11" key="1">
    <citation type="submission" date="2025-08" db="UniProtKB">
        <authorList>
            <consortium name="RefSeq"/>
        </authorList>
    </citation>
    <scope>IDENTIFICATION</scope>
</reference>
<evidence type="ECO:0000256" key="3">
    <source>
        <dbReference type="ARBA" id="ARBA00022670"/>
    </source>
</evidence>
<keyword evidence="3 7" id="KW-0645">Protease</keyword>
<comment type="catalytic activity">
    <reaction evidence="1 7">
        <text>Thiol-dependent hydrolysis of ester, thioester, amide, peptide and isopeptide bonds formed by the C-terminal Gly of ubiquitin (a 76-residue protein attached to proteins as an intracellular targeting signal).</text>
        <dbReference type="EC" id="3.4.19.12"/>
    </reaction>
</comment>
<dbReference type="InterPro" id="IPR050164">
    <property type="entry name" value="Peptidase_C19"/>
</dbReference>
<accession>A0A6P5SGB9</accession>
<evidence type="ECO:0000256" key="7">
    <source>
        <dbReference type="RuleBase" id="RU366025"/>
    </source>
</evidence>
<keyword evidence="10" id="KW-1185">Reference proteome</keyword>
<comment type="similarity">
    <text evidence="2 7">Belongs to the peptidase C19 family.</text>
</comment>
<dbReference type="GO" id="GO:0005634">
    <property type="term" value="C:nucleus"/>
    <property type="evidence" value="ECO:0007669"/>
    <property type="project" value="TreeGrafter"/>
</dbReference>
<gene>
    <name evidence="11" type="primary">LOC110756222</name>
</gene>
<dbReference type="InterPro" id="IPR038765">
    <property type="entry name" value="Papain-like_cys_pep_sf"/>
</dbReference>
<evidence type="ECO:0000259" key="9">
    <source>
        <dbReference type="PROSITE" id="PS50235"/>
    </source>
</evidence>